<evidence type="ECO:0000256" key="3">
    <source>
        <dbReference type="HAMAP-Rule" id="MF_02071"/>
    </source>
</evidence>
<evidence type="ECO:0000313" key="7">
    <source>
        <dbReference type="EMBL" id="GEO37122.1"/>
    </source>
</evidence>
<evidence type="ECO:0000256" key="5">
    <source>
        <dbReference type="SAM" id="MobiDB-lite"/>
    </source>
</evidence>
<proteinExistence type="inferred from homology"/>
<dbReference type="Proteomes" id="UP000321523">
    <property type="component" value="Unassembled WGS sequence"/>
</dbReference>
<dbReference type="InterPro" id="IPR009009">
    <property type="entry name" value="RlpA-like_DPBB"/>
</dbReference>
<organism evidence="7 8">
    <name type="scientific">Skermanella aerolata</name>
    <dbReference type="NCBI Taxonomy" id="393310"/>
    <lineage>
        <taxon>Bacteria</taxon>
        <taxon>Pseudomonadati</taxon>
        <taxon>Pseudomonadota</taxon>
        <taxon>Alphaproteobacteria</taxon>
        <taxon>Rhodospirillales</taxon>
        <taxon>Azospirillaceae</taxon>
        <taxon>Skermanella</taxon>
    </lineage>
</organism>
<dbReference type="GO" id="GO:0008932">
    <property type="term" value="F:lytic endotransglycosylase activity"/>
    <property type="evidence" value="ECO:0007669"/>
    <property type="project" value="UniProtKB-UniRule"/>
</dbReference>
<dbReference type="NCBIfam" id="TIGR00413">
    <property type="entry name" value="rlpA"/>
    <property type="match status" value="1"/>
</dbReference>
<protein>
    <recommendedName>
        <fullName evidence="3">Endolytic peptidoglycan transglycosylase RlpA</fullName>
        <ecNumber evidence="3">4.2.2.-</ecNumber>
    </recommendedName>
</protein>
<reference evidence="7 8" key="1">
    <citation type="submission" date="2019-07" db="EMBL/GenBank/DDBJ databases">
        <title>Whole genome shotgun sequence of Skermanella aerolata NBRC 106429.</title>
        <authorList>
            <person name="Hosoyama A."/>
            <person name="Uohara A."/>
            <person name="Ohji S."/>
            <person name="Ichikawa N."/>
        </authorList>
    </citation>
    <scope>NUCLEOTIDE SEQUENCE [LARGE SCALE GENOMIC DNA]</scope>
    <source>
        <strain evidence="7 8">NBRC 106429</strain>
    </source>
</reference>
<evidence type="ECO:0000256" key="2">
    <source>
        <dbReference type="ARBA" id="ARBA00023316"/>
    </source>
</evidence>
<accession>A0A512DKW8</accession>
<evidence type="ECO:0000313" key="8">
    <source>
        <dbReference type="Proteomes" id="UP000321523"/>
    </source>
</evidence>
<dbReference type="GO" id="GO:0000270">
    <property type="term" value="P:peptidoglycan metabolic process"/>
    <property type="evidence" value="ECO:0007669"/>
    <property type="project" value="UniProtKB-UniRule"/>
</dbReference>
<feature type="signal peptide" evidence="3">
    <location>
        <begin position="1"/>
        <end position="22"/>
    </location>
</feature>
<sequence precursor="true">MTFKKALATALLTAAFSLPVTFIDTVPASAASSTTKSGDTAVKSKTAESKTSKASTAKAKASKASTAKAKPGKKPDFRQVGTASWYGPGFNGKKTASGKRFDQNKLTAAHRSLPLDTVVKVTNLDNGKAVNVEINDRGPYSGKRVIDLSRAAARKLDMTDDGTARVRIEVAELPGSGAQSSTD</sequence>
<dbReference type="EC" id="4.2.2.-" evidence="3"/>
<dbReference type="GO" id="GO:0071555">
    <property type="term" value="P:cell wall organization"/>
    <property type="evidence" value="ECO:0007669"/>
    <property type="project" value="UniProtKB-KW"/>
</dbReference>
<dbReference type="InterPro" id="IPR034718">
    <property type="entry name" value="RlpA"/>
</dbReference>
<comment type="similarity">
    <text evidence="3 4">Belongs to the RlpA family.</text>
</comment>
<dbReference type="InterPro" id="IPR036908">
    <property type="entry name" value="RlpA-like_sf"/>
</dbReference>
<dbReference type="Pfam" id="PF03330">
    <property type="entry name" value="DPBB_1"/>
    <property type="match status" value="1"/>
</dbReference>
<feature type="region of interest" description="Disordered" evidence="5">
    <location>
        <begin position="30"/>
        <end position="89"/>
    </location>
</feature>
<dbReference type="OrthoDB" id="9779128at2"/>
<dbReference type="PANTHER" id="PTHR34183">
    <property type="entry name" value="ENDOLYTIC PEPTIDOGLYCAN TRANSGLYCOSYLASE RLPA"/>
    <property type="match status" value="1"/>
</dbReference>
<evidence type="ECO:0000256" key="1">
    <source>
        <dbReference type="ARBA" id="ARBA00023239"/>
    </source>
</evidence>
<keyword evidence="3" id="KW-0732">Signal</keyword>
<dbReference type="AlphaFoldDB" id="A0A512DKW8"/>
<feature type="domain" description="RlpA-like protein double-psi beta-barrel" evidence="6">
    <location>
        <begin position="79"/>
        <end position="168"/>
    </location>
</feature>
<gene>
    <name evidence="3" type="primary">rlpA</name>
    <name evidence="7" type="ORF">SAE02_12700</name>
</gene>
<dbReference type="CDD" id="cd22268">
    <property type="entry name" value="DPBB_RlpA-like"/>
    <property type="match status" value="1"/>
</dbReference>
<keyword evidence="2 3" id="KW-0961">Cell wall biogenesis/degradation</keyword>
<feature type="compositionally biased region" description="Low complexity" evidence="5">
    <location>
        <begin position="52"/>
        <end position="69"/>
    </location>
</feature>
<evidence type="ECO:0000259" key="6">
    <source>
        <dbReference type="Pfam" id="PF03330"/>
    </source>
</evidence>
<keyword evidence="8" id="KW-1185">Reference proteome</keyword>
<dbReference type="Gene3D" id="2.40.40.10">
    <property type="entry name" value="RlpA-like domain"/>
    <property type="match status" value="1"/>
</dbReference>
<dbReference type="RefSeq" id="WP_052832122.1">
    <property type="nucleotide sequence ID" value="NZ_BJYZ01000004.1"/>
</dbReference>
<dbReference type="SUPFAM" id="SSF50685">
    <property type="entry name" value="Barwin-like endoglucanases"/>
    <property type="match status" value="1"/>
</dbReference>
<name>A0A512DKW8_9PROT</name>
<comment type="caution">
    <text evidence="7">The sequence shown here is derived from an EMBL/GenBank/DDBJ whole genome shotgun (WGS) entry which is preliminary data.</text>
</comment>
<dbReference type="HAMAP" id="MF_02071">
    <property type="entry name" value="RlpA"/>
    <property type="match status" value="1"/>
</dbReference>
<keyword evidence="1 3" id="KW-0456">Lyase</keyword>
<dbReference type="PANTHER" id="PTHR34183:SF1">
    <property type="entry name" value="ENDOLYTIC PEPTIDOGLYCAN TRANSGLYCOSYLASE RLPA"/>
    <property type="match status" value="1"/>
</dbReference>
<dbReference type="EMBL" id="BJYZ01000004">
    <property type="protein sequence ID" value="GEO37122.1"/>
    <property type="molecule type" value="Genomic_DNA"/>
</dbReference>
<feature type="chain" id="PRO_5022274800" description="Endolytic peptidoglycan transglycosylase RlpA" evidence="3">
    <location>
        <begin position="23"/>
        <end position="183"/>
    </location>
</feature>
<evidence type="ECO:0000256" key="4">
    <source>
        <dbReference type="RuleBase" id="RU003495"/>
    </source>
</evidence>
<dbReference type="InterPro" id="IPR012997">
    <property type="entry name" value="RplA"/>
</dbReference>
<comment type="function">
    <text evidence="3">Lytic transglycosylase with a strong preference for naked glycan strands that lack stem peptides.</text>
</comment>